<comment type="caution">
    <text evidence="1">The sequence shown here is derived from an EMBL/GenBank/DDBJ whole genome shotgun (WGS) entry which is preliminary data.</text>
</comment>
<evidence type="ECO:0000313" key="2">
    <source>
        <dbReference type="Proteomes" id="UP000320042"/>
    </source>
</evidence>
<dbReference type="Proteomes" id="UP000320042">
    <property type="component" value="Unassembled WGS sequence"/>
</dbReference>
<accession>A0A563U855</accession>
<gene>
    <name evidence="1" type="ORF">FPZ43_13910</name>
</gene>
<protein>
    <recommendedName>
        <fullName evidence="3">Nucleotide-diphospho-sugar transferase domain-containing protein</fullName>
    </recommendedName>
</protein>
<name>A0A563U855_9SPHI</name>
<keyword evidence="2" id="KW-1185">Reference proteome</keyword>
<dbReference type="EMBL" id="VOEJ01000006">
    <property type="protein sequence ID" value="TWR27561.1"/>
    <property type="molecule type" value="Genomic_DNA"/>
</dbReference>
<evidence type="ECO:0008006" key="3">
    <source>
        <dbReference type="Google" id="ProtNLM"/>
    </source>
</evidence>
<dbReference type="OrthoDB" id="7299295at2"/>
<dbReference type="SUPFAM" id="SSF53448">
    <property type="entry name" value="Nucleotide-diphospho-sugar transferases"/>
    <property type="match status" value="1"/>
</dbReference>
<dbReference type="RefSeq" id="WP_146382527.1">
    <property type="nucleotide sequence ID" value="NZ_VOEJ01000006.1"/>
</dbReference>
<evidence type="ECO:0000313" key="1">
    <source>
        <dbReference type="EMBL" id="TWR27561.1"/>
    </source>
</evidence>
<sequence length="341" mass="39239">MNRFDNSTLTETGNKPLPIFFLQLGNKVSLFFDKVLEQAALTNGAANIYVLTDCNFVQYSKYNCIDISRYAYGTTEFDGLYEHHSKNSFFFEKTCFDRWFMINAMVKALNIDWFFYADSDVLIVENLNPIFENLKAGGYTGSTMRFELAPGRSITSAHSSFWSSSLLNDFCNFICNRYRDKEAFAALLEDTLSGKFLDNTNMSDMIMLDVFGTEIQPAVLNLFSLEDNNINFDFNVNVAYNGHKHTFAMHPVYKVKQLLKKADAVYGVIKDSKVDAQLCRFYTLHFQGYITKTLIPIYATPQNLKEAITNRILGEYNFTVRKMRVFKNQVKQKAQNIARKV</sequence>
<organism evidence="1 2">
    <name type="scientific">Mucilaginibacter pallidiroseus</name>
    <dbReference type="NCBI Taxonomy" id="2599295"/>
    <lineage>
        <taxon>Bacteria</taxon>
        <taxon>Pseudomonadati</taxon>
        <taxon>Bacteroidota</taxon>
        <taxon>Sphingobacteriia</taxon>
        <taxon>Sphingobacteriales</taxon>
        <taxon>Sphingobacteriaceae</taxon>
        <taxon>Mucilaginibacter</taxon>
    </lineage>
</organism>
<dbReference type="InterPro" id="IPR029044">
    <property type="entry name" value="Nucleotide-diphossugar_trans"/>
</dbReference>
<reference evidence="1 2" key="1">
    <citation type="submission" date="2019-07" db="EMBL/GenBank/DDBJ databases">
        <authorList>
            <person name="Kim J."/>
        </authorList>
    </citation>
    <scope>NUCLEOTIDE SEQUENCE [LARGE SCALE GENOMIC DNA]</scope>
    <source>
        <strain evidence="2">dk17</strain>
    </source>
</reference>
<dbReference type="AlphaFoldDB" id="A0A563U855"/>
<proteinExistence type="predicted"/>